<evidence type="ECO:0000313" key="6">
    <source>
        <dbReference type="Proteomes" id="UP000031535"/>
    </source>
</evidence>
<evidence type="ECO:0000259" key="4">
    <source>
        <dbReference type="PROSITE" id="PS51412"/>
    </source>
</evidence>
<dbReference type="PANTHER" id="PTHR45742:SF8">
    <property type="entry name" value="FLOCCULATION PROTEIN FLO11"/>
    <property type="match status" value="1"/>
</dbReference>
<reference evidence="5 6" key="1">
    <citation type="submission" date="2015-01" db="EMBL/GenBank/DDBJ databases">
        <title>Complete genome of Pseudomonas batumici UCM B-321 producer of the batumin antibiotic with strong antistaphilococcal and potential anticancer activity.</title>
        <authorList>
            <person name="Klochko V.V."/>
            <person name="Zelena L.B."/>
            <person name="Elena K.A."/>
            <person name="Reva O.N."/>
        </authorList>
    </citation>
    <scope>NUCLEOTIDE SEQUENCE [LARGE SCALE GENOMIC DNA]</scope>
    <source>
        <strain evidence="5 6">UCM B-321</strain>
    </source>
</reference>
<dbReference type="PROSITE" id="PS51412">
    <property type="entry name" value="MACPF_2"/>
    <property type="match status" value="1"/>
</dbReference>
<evidence type="ECO:0000256" key="3">
    <source>
        <dbReference type="ARBA" id="ARBA00023157"/>
    </source>
</evidence>
<dbReference type="GO" id="GO:0005576">
    <property type="term" value="C:extracellular region"/>
    <property type="evidence" value="ECO:0007669"/>
    <property type="project" value="UniProtKB-SubCell"/>
</dbReference>
<name>A0A0C2I8C2_9PSED</name>
<dbReference type="Pfam" id="PF01823">
    <property type="entry name" value="MACPF"/>
    <property type="match status" value="1"/>
</dbReference>
<dbReference type="PATRIC" id="fig|226910.6.peg.4882"/>
<dbReference type="SMART" id="SM00457">
    <property type="entry name" value="MACPF"/>
    <property type="match status" value="1"/>
</dbReference>
<dbReference type="InterPro" id="IPR020864">
    <property type="entry name" value="MACPF"/>
</dbReference>
<keyword evidence="6" id="KW-1185">Reference proteome</keyword>
<accession>A0A0C2I8C2</accession>
<dbReference type="GO" id="GO:0005579">
    <property type="term" value="C:membrane attack complex"/>
    <property type="evidence" value="ECO:0007669"/>
    <property type="project" value="TreeGrafter"/>
</dbReference>
<organism evidence="5 6">
    <name type="scientific">Pseudomonas batumici</name>
    <dbReference type="NCBI Taxonomy" id="226910"/>
    <lineage>
        <taxon>Bacteria</taxon>
        <taxon>Pseudomonadati</taxon>
        <taxon>Pseudomonadota</taxon>
        <taxon>Gammaproteobacteria</taxon>
        <taxon>Pseudomonadales</taxon>
        <taxon>Pseudomonadaceae</taxon>
        <taxon>Pseudomonas</taxon>
    </lineage>
</organism>
<keyword evidence="3" id="KW-1015">Disulfide bond</keyword>
<dbReference type="GO" id="GO:0006956">
    <property type="term" value="P:complement activation"/>
    <property type="evidence" value="ECO:0007669"/>
    <property type="project" value="TreeGrafter"/>
</dbReference>
<proteinExistence type="predicted"/>
<comment type="subcellular location">
    <subcellularLocation>
        <location evidence="1">Secreted</location>
    </subcellularLocation>
</comment>
<comment type="caution">
    <text evidence="5">The sequence shown here is derived from an EMBL/GenBank/DDBJ whole genome shotgun (WGS) entry which is preliminary data.</text>
</comment>
<dbReference type="STRING" id="226910.UCMB321_4891"/>
<evidence type="ECO:0000256" key="1">
    <source>
        <dbReference type="ARBA" id="ARBA00004613"/>
    </source>
</evidence>
<sequence length="645" mass="72389">MKDNAGSSEKTPRDIGGSQLLGLGLNRLDWSEESKKCEKVGDTESGKRAVPYKDTFYNVGKHVTMTTVTTESYFTETFLSRDEYEKHTQSSVEVSGRYGAFSGGFKATFGTDIKQLEEREAAIYNHTARLWKLTLAVNPANSTQEFKDQLKELPSSFDPAHPKPFFNFFVDFGADIVNEVVVGGALNYAMTALKSYLNEKTSLDAMVKAEYGAFISANATTSISEEVKKHLAHRNVSLTTHGGTHSINFNNGAPSNCNADFKAWRDSLADAPEVVELTLVPIYRFVKEGDTRTALEAAYQWYTSHRAEIEADWKESTIVVGDPDLSTPAPAPARATTKGPVLRMVFIDGKSRETSESHHALPPASASQETFDQFWDAIALLLSQNRKAGNKLLMATERWPRDKKHYPSAALREELRRHGASDRVLKRWDSLTQKSEPSPLAGLTYVLAGNDFEHPGVDGLSVGFGQPGSDLNPTVKVVARLAHDSFGRLKVVQAEKTVEDSKTVLYRVRNNSGEQPALAQDPQHKDRIAMQTPDPKNPGQLWYMPELEKPYPEINHPTLLINYLTGTCLQGRLDQSDCRLKPMEAGRQQDDVIWDRRGDDVFHLLMTYYHHHHLNLTQVEKRAAVRPWREPHGMDWFREEHVPFN</sequence>
<protein>
    <recommendedName>
        <fullName evidence="4">MACPF domain-containing protein</fullName>
    </recommendedName>
</protein>
<evidence type="ECO:0000256" key="2">
    <source>
        <dbReference type="ARBA" id="ARBA00022525"/>
    </source>
</evidence>
<keyword evidence="2" id="KW-0964">Secreted</keyword>
<feature type="domain" description="MACPF" evidence="4">
    <location>
        <begin position="1"/>
        <end position="316"/>
    </location>
</feature>
<dbReference type="AlphaFoldDB" id="A0A0C2I8C2"/>
<dbReference type="PANTHER" id="PTHR45742">
    <property type="entry name" value="COMPLEMENT COMPONENT C6"/>
    <property type="match status" value="1"/>
</dbReference>
<dbReference type="Proteomes" id="UP000031535">
    <property type="component" value="Unassembled WGS sequence"/>
</dbReference>
<evidence type="ECO:0000313" key="5">
    <source>
        <dbReference type="EMBL" id="KIH81347.1"/>
    </source>
</evidence>
<gene>
    <name evidence="5" type="ORF">UCMB321_4891</name>
</gene>
<dbReference type="EMBL" id="JXDG01000062">
    <property type="protein sequence ID" value="KIH81347.1"/>
    <property type="molecule type" value="Genomic_DNA"/>
</dbReference>